<dbReference type="AlphaFoldDB" id="A0A915DWM4"/>
<dbReference type="Proteomes" id="UP000887574">
    <property type="component" value="Unplaced"/>
</dbReference>
<accession>A0A915DWM4</accession>
<name>A0A915DWM4_9BILA</name>
<evidence type="ECO:0000256" key="2">
    <source>
        <dbReference type="SAM" id="MobiDB-lite"/>
    </source>
</evidence>
<reference evidence="4" key="1">
    <citation type="submission" date="2022-11" db="UniProtKB">
        <authorList>
            <consortium name="WormBaseParasite"/>
        </authorList>
    </citation>
    <scope>IDENTIFICATION</scope>
</reference>
<evidence type="ECO:0000313" key="4">
    <source>
        <dbReference type="WBParaSite" id="jg23966"/>
    </source>
</evidence>
<evidence type="ECO:0000313" key="3">
    <source>
        <dbReference type="Proteomes" id="UP000887574"/>
    </source>
</evidence>
<keyword evidence="3" id="KW-1185">Reference proteome</keyword>
<proteinExistence type="predicted"/>
<feature type="coiled-coil region" evidence="1">
    <location>
        <begin position="9"/>
        <end position="127"/>
    </location>
</feature>
<organism evidence="3 4">
    <name type="scientific">Ditylenchus dipsaci</name>
    <dbReference type="NCBI Taxonomy" id="166011"/>
    <lineage>
        <taxon>Eukaryota</taxon>
        <taxon>Metazoa</taxon>
        <taxon>Ecdysozoa</taxon>
        <taxon>Nematoda</taxon>
        <taxon>Chromadorea</taxon>
        <taxon>Rhabditida</taxon>
        <taxon>Tylenchina</taxon>
        <taxon>Tylenchomorpha</taxon>
        <taxon>Sphaerularioidea</taxon>
        <taxon>Anguinidae</taxon>
        <taxon>Anguininae</taxon>
        <taxon>Ditylenchus</taxon>
    </lineage>
</organism>
<feature type="coiled-coil region" evidence="1">
    <location>
        <begin position="220"/>
        <end position="247"/>
    </location>
</feature>
<keyword evidence="1" id="KW-0175">Coiled coil</keyword>
<dbReference type="WBParaSite" id="jg23966">
    <property type="protein sequence ID" value="jg23966"/>
    <property type="gene ID" value="jg23966"/>
</dbReference>
<feature type="region of interest" description="Disordered" evidence="2">
    <location>
        <begin position="264"/>
        <end position="318"/>
    </location>
</feature>
<evidence type="ECO:0000256" key="1">
    <source>
        <dbReference type="SAM" id="Coils"/>
    </source>
</evidence>
<sequence>MEDLQAHHTEELEQQRVEYERQLRVLKQRMEHEEVCKRKLQEELQTISSSNIHSNEHKLAELKASYEETIKELRSEFDNQLDKLKREHKGELDDEKQATRLALDAVHRMHEEELKIIQHKLQACQKQLKEHQCPPPLQSSSAIDQGTEAIAAREQVNGDSDQDSSAHSKITVDKISAELNHLSALYSAKCLENSQLDEKMQLLLQDKDNQAAISEVDTHNRRLQRELRHKETSIEELKQRITWLERKLNSCGVELTEQELLASCSSHSPWAKPSRTRSRPPRSTPVPEPDLIPQQTKRSDNGGVGGLRKLAPNRRNDVRYHSNPVIPVLSLSNAALHSTSTNDDFALNSLSSTIAISTAQFHIQPTLLPNTPPTTNFVDDMRRSLAVSGGVSERRKFFERVAEYNTSF</sequence>
<protein>
    <submittedName>
        <fullName evidence="4">Uncharacterized protein</fullName>
    </submittedName>
</protein>